<dbReference type="AlphaFoldDB" id="A0A4V2J4F0"/>
<name>A0A4V2J4F0_9BACL</name>
<comment type="similarity">
    <text evidence="2">Belongs to the UPF0324 family.</text>
</comment>
<dbReference type="OrthoDB" id="9811391at2"/>
<organism evidence="8 9">
    <name type="scientific">Paenibacillus thalictri</name>
    <dbReference type="NCBI Taxonomy" id="2527873"/>
    <lineage>
        <taxon>Bacteria</taxon>
        <taxon>Bacillati</taxon>
        <taxon>Bacillota</taxon>
        <taxon>Bacilli</taxon>
        <taxon>Bacillales</taxon>
        <taxon>Paenibacillaceae</taxon>
        <taxon>Paenibacillus</taxon>
    </lineage>
</organism>
<comment type="caution">
    <text evidence="8">The sequence shown here is derived from an EMBL/GenBank/DDBJ whole genome shotgun (WGS) entry which is preliminary data.</text>
</comment>
<reference evidence="8 9" key="1">
    <citation type="submission" date="2019-02" db="EMBL/GenBank/DDBJ databases">
        <title>Paenibacillus sp. nov., isolated from surface-sterilized tissue of Thalictrum simplex L.</title>
        <authorList>
            <person name="Tuo L."/>
        </authorList>
    </citation>
    <scope>NUCLEOTIDE SEQUENCE [LARGE SCALE GENOMIC DNA]</scope>
    <source>
        <strain evidence="8 9">N2SHLJ1</strain>
    </source>
</reference>
<protein>
    <submittedName>
        <fullName evidence="8">Putative sulfate exporter family transporter</fullName>
    </submittedName>
</protein>
<dbReference type="RefSeq" id="WP_131013479.1">
    <property type="nucleotide sequence ID" value="NZ_SIRE01000007.1"/>
</dbReference>
<feature type="transmembrane region" description="Helical" evidence="7">
    <location>
        <begin position="65"/>
        <end position="83"/>
    </location>
</feature>
<dbReference type="Pfam" id="PF03601">
    <property type="entry name" value="Cons_hypoth698"/>
    <property type="match status" value="1"/>
</dbReference>
<gene>
    <name evidence="8" type="ORF">EYB31_11540</name>
</gene>
<keyword evidence="5 7" id="KW-1133">Transmembrane helix</keyword>
<feature type="transmembrane region" description="Helical" evidence="7">
    <location>
        <begin position="147"/>
        <end position="167"/>
    </location>
</feature>
<keyword evidence="3" id="KW-1003">Cell membrane</keyword>
<evidence type="ECO:0000313" key="9">
    <source>
        <dbReference type="Proteomes" id="UP000293142"/>
    </source>
</evidence>
<dbReference type="EMBL" id="SIRE01000007">
    <property type="protein sequence ID" value="TBL79532.1"/>
    <property type="molecule type" value="Genomic_DNA"/>
</dbReference>
<feature type="transmembrane region" description="Helical" evidence="7">
    <location>
        <begin position="179"/>
        <end position="201"/>
    </location>
</feature>
<accession>A0A4V2J4F0</accession>
<evidence type="ECO:0000256" key="3">
    <source>
        <dbReference type="ARBA" id="ARBA00022475"/>
    </source>
</evidence>
<feature type="transmembrane region" description="Helical" evidence="7">
    <location>
        <begin position="213"/>
        <end position="232"/>
    </location>
</feature>
<feature type="transmembrane region" description="Helical" evidence="7">
    <location>
        <begin position="279"/>
        <end position="300"/>
    </location>
</feature>
<keyword evidence="6 7" id="KW-0472">Membrane</keyword>
<evidence type="ECO:0000256" key="6">
    <source>
        <dbReference type="ARBA" id="ARBA00023136"/>
    </source>
</evidence>
<feature type="transmembrane region" description="Helical" evidence="7">
    <location>
        <begin position="89"/>
        <end position="107"/>
    </location>
</feature>
<evidence type="ECO:0000256" key="5">
    <source>
        <dbReference type="ARBA" id="ARBA00022989"/>
    </source>
</evidence>
<dbReference type="Proteomes" id="UP000293142">
    <property type="component" value="Unassembled WGS sequence"/>
</dbReference>
<feature type="transmembrane region" description="Helical" evidence="7">
    <location>
        <begin position="12"/>
        <end position="44"/>
    </location>
</feature>
<evidence type="ECO:0000256" key="1">
    <source>
        <dbReference type="ARBA" id="ARBA00004651"/>
    </source>
</evidence>
<feature type="transmembrane region" description="Helical" evidence="7">
    <location>
        <begin position="338"/>
        <end position="356"/>
    </location>
</feature>
<comment type="subcellular location">
    <subcellularLocation>
        <location evidence="1">Cell membrane</location>
        <topology evidence="1">Multi-pass membrane protein</topology>
    </subcellularLocation>
</comment>
<dbReference type="InterPro" id="IPR018383">
    <property type="entry name" value="UPF0324_pro"/>
</dbReference>
<keyword evidence="4 7" id="KW-0812">Transmembrane</keyword>
<evidence type="ECO:0000313" key="8">
    <source>
        <dbReference type="EMBL" id="TBL79532.1"/>
    </source>
</evidence>
<dbReference type="PANTHER" id="PTHR30106">
    <property type="entry name" value="INNER MEMBRANE PROTEIN YEIH-RELATED"/>
    <property type="match status" value="1"/>
</dbReference>
<evidence type="ECO:0000256" key="2">
    <source>
        <dbReference type="ARBA" id="ARBA00007977"/>
    </source>
</evidence>
<dbReference type="PROSITE" id="PS51257">
    <property type="entry name" value="PROKAR_LIPOPROTEIN"/>
    <property type="match status" value="1"/>
</dbReference>
<dbReference type="PANTHER" id="PTHR30106:SF1">
    <property type="entry name" value="UPF0324 MEMBRANE PROTEIN FN0533"/>
    <property type="match status" value="1"/>
</dbReference>
<sequence>MNTWKPYMPGVALTGVIACAAYFLGTLFPLIGGAVFGIIAGILFNNVRRKPKSTVAGVRFCSKKVLQWAIIALGCHLSLTEVWKTGSETFAVMLVTLLLSFAAAYLFGRVLRVPARLAILIGAGTGICGGSAIAAISPLIQAEDDEIAYSIAAIFMFNVAAVLLFPMLGHLMGMSDGAFGLWAGTAVNDTSSVVAVGYAYSADAGNYATIVKLTRTTMIIPMAFAIALFAGVSQKRREATVSAAATRAAAASGADTAVAGAATNTVSADAGRKFSWLNIFPWFIVWFVAASLFNTLGLFGDTAQHIIQTAAQFMIVMALTAVGLSTDLRSMLKSGVKPLLLGLIVWVVVAVSSLVVQHMTGQL</sequence>
<feature type="transmembrane region" description="Helical" evidence="7">
    <location>
        <begin position="306"/>
        <end position="326"/>
    </location>
</feature>
<keyword evidence="9" id="KW-1185">Reference proteome</keyword>
<evidence type="ECO:0000256" key="7">
    <source>
        <dbReference type="SAM" id="Phobius"/>
    </source>
</evidence>
<proteinExistence type="inferred from homology"/>
<dbReference type="GO" id="GO:0005886">
    <property type="term" value="C:plasma membrane"/>
    <property type="evidence" value="ECO:0007669"/>
    <property type="project" value="UniProtKB-SubCell"/>
</dbReference>
<feature type="transmembrane region" description="Helical" evidence="7">
    <location>
        <begin position="119"/>
        <end position="141"/>
    </location>
</feature>
<evidence type="ECO:0000256" key="4">
    <source>
        <dbReference type="ARBA" id="ARBA00022692"/>
    </source>
</evidence>